<dbReference type="FunFam" id="3.30.160.60:FF:000690">
    <property type="entry name" value="Zinc finger protein 354C"/>
    <property type="match status" value="1"/>
</dbReference>
<dbReference type="Gene3D" id="3.30.160.60">
    <property type="entry name" value="Classic Zinc Finger"/>
    <property type="match status" value="9"/>
</dbReference>
<evidence type="ECO:0000256" key="3">
    <source>
        <dbReference type="ARBA" id="ARBA00022499"/>
    </source>
</evidence>
<dbReference type="FunFam" id="3.30.160.60:FF:000744">
    <property type="entry name" value="zinc finger E-box-binding homeobox 1"/>
    <property type="match status" value="1"/>
</dbReference>
<feature type="domain" description="C2H2-type" evidence="11">
    <location>
        <begin position="118"/>
        <end position="145"/>
    </location>
</feature>
<evidence type="ECO:0000256" key="8">
    <source>
        <dbReference type="ARBA" id="ARBA00022843"/>
    </source>
</evidence>
<feature type="domain" description="C2H2-type" evidence="11">
    <location>
        <begin position="476"/>
        <end position="501"/>
    </location>
</feature>
<sequence>MEDELCEKKIKCEAESEIIDFPEDIQEEKGKTFYQCDICNKSFNQNHSLTRHKRIHTGEKKYQCDICSKSFNRNHSLTIHVRIHTGDKPHKCDICNKSFSDKRTLTAHKRIHTGEKPYVCDICGKSFHRNCNLITHIRIHTGEKPYQCDICDKSFCQKGDLKNHKRIHTGEKPDECDICGKSYHRNCDLTAHKRIHTGEKPYHCESCEQTTEQHISGKLDMFMKTVIKKYLVYPLQSVTTTTAEPDPPETSYTTHLMSDIRSSRLIHKTSPCQGDPAVPSSYVIMDCTQSMPPIKLWWAFWNNKSILITQTKIKDLRQLAKAADNYFLSGCVMVNAIGSVPRRGRVKVNTIEYLGDRQRRSAVPVCPRSELWMGVPNRHRRRSQRHPSNEKGLRYEKLGRQRSQNRDGRQLVNSNTGFRLSCTCRPTHSNRRSDRERIFESLCELPRHFPNPQKLFYAQNSHLTAHKRSHTGEKPFQCDICNKSFLANGHLNKHIRIHTKQ</sequence>
<proteinExistence type="inferred from homology"/>
<dbReference type="PROSITE" id="PS50157">
    <property type="entry name" value="ZINC_FINGER_C2H2_2"/>
    <property type="match status" value="8"/>
</dbReference>
<evidence type="ECO:0000256" key="9">
    <source>
        <dbReference type="ARBA" id="ARBA00023242"/>
    </source>
</evidence>
<dbReference type="InterPro" id="IPR036236">
    <property type="entry name" value="Znf_C2H2_sf"/>
</dbReference>
<accession>A0A0L8I9E2</accession>
<reference evidence="12" key="1">
    <citation type="submission" date="2015-07" db="EMBL/GenBank/DDBJ databases">
        <title>MeaNS - Measles Nucleotide Surveillance Program.</title>
        <authorList>
            <person name="Tran T."/>
            <person name="Druce J."/>
        </authorList>
    </citation>
    <scope>NUCLEOTIDE SEQUENCE</scope>
    <source>
        <strain evidence="12">UCB-OBI-ISO-001</strain>
        <tissue evidence="12">Gonad</tissue>
    </source>
</reference>
<keyword evidence="3" id="KW-1017">Isopeptide bond</keyword>
<dbReference type="FunFam" id="3.30.160.60:FF:000303">
    <property type="entry name" value="Zinc finger protein 41"/>
    <property type="match status" value="1"/>
</dbReference>
<gene>
    <name evidence="12" type="ORF">OCBIM_22027460mg</name>
</gene>
<evidence type="ECO:0000259" key="11">
    <source>
        <dbReference type="PROSITE" id="PS50157"/>
    </source>
</evidence>
<dbReference type="EMBL" id="KQ416225">
    <property type="protein sequence ID" value="KOF98034.1"/>
    <property type="molecule type" value="Genomic_DNA"/>
</dbReference>
<dbReference type="OrthoDB" id="10283418at2759"/>
<keyword evidence="6 10" id="KW-0863">Zinc-finger</keyword>
<evidence type="ECO:0000313" key="12">
    <source>
        <dbReference type="EMBL" id="KOF98034.1"/>
    </source>
</evidence>
<dbReference type="GO" id="GO:0005634">
    <property type="term" value="C:nucleus"/>
    <property type="evidence" value="ECO:0007669"/>
    <property type="project" value="UniProtKB-SubCell"/>
</dbReference>
<dbReference type="InterPro" id="IPR013087">
    <property type="entry name" value="Znf_C2H2_type"/>
</dbReference>
<feature type="domain" description="C2H2-type" evidence="11">
    <location>
        <begin position="90"/>
        <end position="117"/>
    </location>
</feature>
<evidence type="ECO:0000256" key="5">
    <source>
        <dbReference type="ARBA" id="ARBA00022737"/>
    </source>
</evidence>
<dbReference type="GO" id="GO:0008270">
    <property type="term" value="F:zinc ion binding"/>
    <property type="evidence" value="ECO:0007669"/>
    <property type="project" value="UniProtKB-KW"/>
</dbReference>
<dbReference type="GO" id="GO:0000977">
    <property type="term" value="F:RNA polymerase II transcription regulatory region sequence-specific DNA binding"/>
    <property type="evidence" value="ECO:0007669"/>
    <property type="project" value="TreeGrafter"/>
</dbReference>
<feature type="domain" description="C2H2-type" evidence="11">
    <location>
        <begin position="457"/>
        <end position="475"/>
    </location>
</feature>
<feature type="domain" description="C2H2-type" evidence="11">
    <location>
        <begin position="34"/>
        <end position="61"/>
    </location>
</feature>
<name>A0A0L8I9E2_OCTBM</name>
<keyword evidence="5" id="KW-0677">Repeat</keyword>
<dbReference type="Pfam" id="PF00096">
    <property type="entry name" value="zf-C2H2"/>
    <property type="match status" value="7"/>
</dbReference>
<dbReference type="FunFam" id="3.30.160.60:FF:001498">
    <property type="entry name" value="Zinc finger protein 404"/>
    <property type="match status" value="1"/>
</dbReference>
<dbReference type="PANTHER" id="PTHR24409:SF295">
    <property type="entry name" value="AZ2-RELATED"/>
    <property type="match status" value="1"/>
</dbReference>
<dbReference type="PANTHER" id="PTHR24409">
    <property type="entry name" value="ZINC FINGER PROTEIN 142"/>
    <property type="match status" value="1"/>
</dbReference>
<evidence type="ECO:0000256" key="2">
    <source>
        <dbReference type="ARBA" id="ARBA00006991"/>
    </source>
</evidence>
<dbReference type="InterPro" id="IPR001965">
    <property type="entry name" value="Znf_PHD"/>
</dbReference>
<keyword evidence="4" id="KW-0479">Metal-binding</keyword>
<keyword evidence="7" id="KW-0862">Zinc</keyword>
<feature type="domain" description="C2H2-type" evidence="11">
    <location>
        <begin position="146"/>
        <end position="173"/>
    </location>
</feature>
<evidence type="ECO:0000256" key="1">
    <source>
        <dbReference type="ARBA" id="ARBA00004123"/>
    </source>
</evidence>
<protein>
    <recommendedName>
        <fullName evidence="11">C2H2-type domain-containing protein</fullName>
    </recommendedName>
</protein>
<dbReference type="FunFam" id="3.30.160.60:FF:002343">
    <property type="entry name" value="Zinc finger protein 33A"/>
    <property type="match status" value="2"/>
</dbReference>
<evidence type="ECO:0000256" key="6">
    <source>
        <dbReference type="ARBA" id="ARBA00022771"/>
    </source>
</evidence>
<dbReference type="GO" id="GO:0000981">
    <property type="term" value="F:DNA-binding transcription factor activity, RNA polymerase II-specific"/>
    <property type="evidence" value="ECO:0007669"/>
    <property type="project" value="TreeGrafter"/>
</dbReference>
<comment type="similarity">
    <text evidence="2">Belongs to the krueppel C2H2-type zinc-finger protein family.</text>
</comment>
<dbReference type="PROSITE" id="PS00028">
    <property type="entry name" value="ZINC_FINGER_C2H2_1"/>
    <property type="match status" value="7"/>
</dbReference>
<organism evidence="12">
    <name type="scientific">Octopus bimaculoides</name>
    <name type="common">California two-spotted octopus</name>
    <dbReference type="NCBI Taxonomy" id="37653"/>
    <lineage>
        <taxon>Eukaryota</taxon>
        <taxon>Metazoa</taxon>
        <taxon>Spiralia</taxon>
        <taxon>Lophotrochozoa</taxon>
        <taxon>Mollusca</taxon>
        <taxon>Cephalopoda</taxon>
        <taxon>Coleoidea</taxon>
        <taxon>Octopodiformes</taxon>
        <taxon>Octopoda</taxon>
        <taxon>Incirrata</taxon>
        <taxon>Octopodidae</taxon>
        <taxon>Octopus</taxon>
    </lineage>
</organism>
<evidence type="ECO:0000256" key="10">
    <source>
        <dbReference type="PROSITE-ProRule" id="PRU00042"/>
    </source>
</evidence>
<dbReference type="FunFam" id="3.30.160.60:FF:000624">
    <property type="entry name" value="zinc finger protein 697"/>
    <property type="match status" value="1"/>
</dbReference>
<evidence type="ECO:0000256" key="7">
    <source>
        <dbReference type="ARBA" id="ARBA00022833"/>
    </source>
</evidence>
<evidence type="ECO:0000256" key="4">
    <source>
        <dbReference type="ARBA" id="ARBA00022723"/>
    </source>
</evidence>
<dbReference type="SUPFAM" id="SSF57667">
    <property type="entry name" value="beta-beta-alpha zinc fingers"/>
    <property type="match status" value="4"/>
</dbReference>
<feature type="domain" description="C2H2-type" evidence="11">
    <location>
        <begin position="62"/>
        <end position="89"/>
    </location>
</feature>
<comment type="subcellular location">
    <subcellularLocation>
        <location evidence="1">Nucleus</location>
    </subcellularLocation>
</comment>
<keyword evidence="9" id="KW-0539">Nucleus</keyword>
<keyword evidence="8" id="KW-0832">Ubl conjugation</keyword>
<feature type="domain" description="C2H2-type" evidence="11">
    <location>
        <begin position="174"/>
        <end position="201"/>
    </location>
</feature>
<dbReference type="SMART" id="SM00355">
    <property type="entry name" value="ZnF_C2H2"/>
    <property type="match status" value="7"/>
</dbReference>
<dbReference type="AlphaFoldDB" id="A0A0L8I9E2"/>
<dbReference type="SMART" id="SM00249">
    <property type="entry name" value="PHD"/>
    <property type="match status" value="2"/>
</dbReference>